<evidence type="ECO:0000313" key="3">
    <source>
        <dbReference type="EMBL" id="GFS32123.1"/>
    </source>
</evidence>
<comment type="caution">
    <text evidence="3">The sequence shown here is derived from an EMBL/GenBank/DDBJ whole genome shotgun (WGS) entry which is preliminary data.</text>
</comment>
<dbReference type="SUPFAM" id="SSF52343">
    <property type="entry name" value="Ferredoxin reductase-like, C-terminal NADP-linked domain"/>
    <property type="match status" value="1"/>
</dbReference>
<dbReference type="Proteomes" id="UP000585474">
    <property type="component" value="Unassembled WGS sequence"/>
</dbReference>
<dbReference type="PANTHER" id="PTHR11972:SF41">
    <property type="entry name" value="FERRIC REDUCTION OXIDASE 2"/>
    <property type="match status" value="1"/>
</dbReference>
<protein>
    <submittedName>
        <fullName evidence="3">Ferric reduction oxidase 3</fullName>
    </submittedName>
</protein>
<dbReference type="GO" id="GO:0000293">
    <property type="term" value="F:ferric-chelate reductase activity"/>
    <property type="evidence" value="ECO:0007669"/>
    <property type="project" value="TreeGrafter"/>
</dbReference>
<dbReference type="AlphaFoldDB" id="A0A7J0DDW8"/>
<evidence type="ECO:0000256" key="1">
    <source>
        <dbReference type="ARBA" id="ARBA00023002"/>
    </source>
</evidence>
<dbReference type="Pfam" id="PF08030">
    <property type="entry name" value="NAD_binding_6"/>
    <property type="match status" value="1"/>
</dbReference>
<dbReference type="PANTHER" id="PTHR11972">
    <property type="entry name" value="NADPH OXIDASE"/>
    <property type="match status" value="1"/>
</dbReference>
<sequence length="215" mass="24546">MLPGFYLFLIDRYLRFLQSQQEVRMISARVLTCEAVELNFSKNPGLSYNPRSSIFVKHLQASMASFYRYLKQHDTLVMISGGSGITPFSSILRELLFATSIRNCRTKQVLLITASKKSVDLTMLDLLLPVSGTTYDTTRLPLRIEAYVTREKVPTTDNEKLCQTTWFKPSAMDAPVSAILHTQLDLVWSDNCIIICHISSAHWHSYTILHIPRRS</sequence>
<reference evidence="4" key="1">
    <citation type="submission" date="2019-07" db="EMBL/GenBank/DDBJ databases">
        <title>De Novo Assembly of kiwifruit Actinidia rufa.</title>
        <authorList>
            <person name="Sugita-Konishi S."/>
            <person name="Sato K."/>
            <person name="Mori E."/>
            <person name="Abe Y."/>
            <person name="Kisaki G."/>
            <person name="Hamano K."/>
            <person name="Suezawa K."/>
            <person name="Otani M."/>
            <person name="Fukuda T."/>
            <person name="Manabe T."/>
            <person name="Gomi K."/>
            <person name="Tabuchi M."/>
            <person name="Akimitsu K."/>
            <person name="Kataoka I."/>
        </authorList>
    </citation>
    <scope>NUCLEOTIDE SEQUENCE [LARGE SCALE GENOMIC DNA]</scope>
    <source>
        <strain evidence="4">cv. Fuchu</strain>
    </source>
</reference>
<dbReference type="InterPro" id="IPR013121">
    <property type="entry name" value="Fe_red_NAD-bd_6"/>
</dbReference>
<accession>A0A7J0DDW8</accession>
<keyword evidence="1" id="KW-0560">Oxidoreductase</keyword>
<proteinExistence type="predicted"/>
<dbReference type="EMBL" id="BJWL01000159">
    <property type="protein sequence ID" value="GFS32123.1"/>
    <property type="molecule type" value="Genomic_DNA"/>
</dbReference>
<dbReference type="GO" id="GO:0005886">
    <property type="term" value="C:plasma membrane"/>
    <property type="evidence" value="ECO:0007669"/>
    <property type="project" value="TreeGrafter"/>
</dbReference>
<dbReference type="Gene3D" id="3.40.50.80">
    <property type="entry name" value="Nucleotide-binding domain of ferredoxin-NADP reductase (FNR) module"/>
    <property type="match status" value="1"/>
</dbReference>
<dbReference type="InterPro" id="IPR050369">
    <property type="entry name" value="RBOH/FRE"/>
</dbReference>
<name>A0A7J0DDW8_9ERIC</name>
<dbReference type="InterPro" id="IPR039261">
    <property type="entry name" value="FNR_nucleotide-bd"/>
</dbReference>
<dbReference type="OrthoDB" id="167398at2759"/>
<evidence type="ECO:0000313" key="4">
    <source>
        <dbReference type="Proteomes" id="UP000585474"/>
    </source>
</evidence>
<keyword evidence="4" id="KW-1185">Reference proteome</keyword>
<feature type="domain" description="Ferric reductase NAD binding" evidence="2">
    <location>
        <begin position="73"/>
        <end position="162"/>
    </location>
</feature>
<gene>
    <name evidence="3" type="ORF">Acr_00g0020930</name>
</gene>
<evidence type="ECO:0000259" key="2">
    <source>
        <dbReference type="Pfam" id="PF08030"/>
    </source>
</evidence>
<organism evidence="3 4">
    <name type="scientific">Actinidia rufa</name>
    <dbReference type="NCBI Taxonomy" id="165716"/>
    <lineage>
        <taxon>Eukaryota</taxon>
        <taxon>Viridiplantae</taxon>
        <taxon>Streptophyta</taxon>
        <taxon>Embryophyta</taxon>
        <taxon>Tracheophyta</taxon>
        <taxon>Spermatophyta</taxon>
        <taxon>Magnoliopsida</taxon>
        <taxon>eudicotyledons</taxon>
        <taxon>Gunneridae</taxon>
        <taxon>Pentapetalae</taxon>
        <taxon>asterids</taxon>
        <taxon>Ericales</taxon>
        <taxon>Actinidiaceae</taxon>
        <taxon>Actinidia</taxon>
    </lineage>
</organism>